<accession>A0A8S8ZDF2</accession>
<proteinExistence type="predicted"/>
<comment type="caution">
    <text evidence="2">The sequence shown here is derived from an EMBL/GenBank/DDBJ whole genome shotgun (WGS) entry which is preliminary data.</text>
</comment>
<protein>
    <submittedName>
        <fullName evidence="2">Uncharacterized protein</fullName>
    </submittedName>
</protein>
<organism evidence="2 3">
    <name type="scientific">Sordaria macrospora</name>
    <dbReference type="NCBI Taxonomy" id="5147"/>
    <lineage>
        <taxon>Eukaryota</taxon>
        <taxon>Fungi</taxon>
        <taxon>Dikarya</taxon>
        <taxon>Ascomycota</taxon>
        <taxon>Pezizomycotina</taxon>
        <taxon>Sordariomycetes</taxon>
        <taxon>Sordariomycetidae</taxon>
        <taxon>Sordariales</taxon>
        <taxon>Sordariaceae</taxon>
        <taxon>Sordaria</taxon>
    </lineage>
</organism>
<sequence length="83" mass="9214">MFTKLLLCDLDQLSDLLHTRPQTTTRKDSSPNGAQKMFATTLSQLTETPASRSVETPSARAFSEDPLELPAHNFTQVTYKSEA</sequence>
<evidence type="ECO:0000313" key="2">
    <source>
        <dbReference type="EMBL" id="KAA8628667.1"/>
    </source>
</evidence>
<dbReference type="EMBL" id="NMPR01000170">
    <property type="protein sequence ID" value="KAA8628667.1"/>
    <property type="molecule type" value="Genomic_DNA"/>
</dbReference>
<feature type="region of interest" description="Disordered" evidence="1">
    <location>
        <begin position="46"/>
        <end position="67"/>
    </location>
</feature>
<feature type="compositionally biased region" description="Polar residues" evidence="1">
    <location>
        <begin position="46"/>
        <end position="56"/>
    </location>
</feature>
<reference evidence="2 3" key="1">
    <citation type="submission" date="2017-07" db="EMBL/GenBank/DDBJ databases">
        <title>Genome sequence of the Sordaria macrospora wild type strain R19027.</title>
        <authorList>
            <person name="Nowrousian M."/>
            <person name="Teichert I."/>
            <person name="Kueck U."/>
        </authorList>
    </citation>
    <scope>NUCLEOTIDE SEQUENCE [LARGE SCALE GENOMIC DNA]</scope>
    <source>
        <strain evidence="2 3">R19027</strain>
        <tissue evidence="2">Mycelium</tissue>
    </source>
</reference>
<evidence type="ECO:0000256" key="1">
    <source>
        <dbReference type="SAM" id="MobiDB-lite"/>
    </source>
</evidence>
<evidence type="ECO:0000313" key="3">
    <source>
        <dbReference type="Proteomes" id="UP000433876"/>
    </source>
</evidence>
<gene>
    <name evidence="2" type="ORF">SMACR_04382</name>
</gene>
<dbReference type="Proteomes" id="UP000433876">
    <property type="component" value="Unassembled WGS sequence"/>
</dbReference>
<name>A0A8S8ZDF2_SORMA</name>
<dbReference type="AlphaFoldDB" id="A0A8S8ZDF2"/>